<feature type="domain" description="AB hydrolase-1" evidence="2">
    <location>
        <begin position="71"/>
        <end position="185"/>
    </location>
</feature>
<dbReference type="InterPro" id="IPR029058">
    <property type="entry name" value="AB_hydrolase_fold"/>
</dbReference>
<keyword evidence="1" id="KW-0812">Transmembrane</keyword>
<protein>
    <submittedName>
        <fullName evidence="3">Alpha/beta hydrolase family protein</fullName>
    </submittedName>
</protein>
<proteinExistence type="predicted"/>
<dbReference type="Pfam" id="PF00561">
    <property type="entry name" value="Abhydrolase_1"/>
    <property type="match status" value="1"/>
</dbReference>
<keyword evidence="4" id="KW-1185">Reference proteome</keyword>
<dbReference type="AlphaFoldDB" id="A0A517VGG0"/>
<reference evidence="3 4" key="1">
    <citation type="submission" date="2019-02" db="EMBL/GenBank/DDBJ databases">
        <title>Deep-cultivation of Planctomycetes and their phenomic and genomic characterization uncovers novel biology.</title>
        <authorList>
            <person name="Wiegand S."/>
            <person name="Jogler M."/>
            <person name="Boedeker C."/>
            <person name="Pinto D."/>
            <person name="Vollmers J."/>
            <person name="Rivas-Marin E."/>
            <person name="Kohn T."/>
            <person name="Peeters S.H."/>
            <person name="Heuer A."/>
            <person name="Rast P."/>
            <person name="Oberbeckmann S."/>
            <person name="Bunk B."/>
            <person name="Jeske O."/>
            <person name="Meyerdierks A."/>
            <person name="Storesund J.E."/>
            <person name="Kallscheuer N."/>
            <person name="Luecker S."/>
            <person name="Lage O.M."/>
            <person name="Pohl T."/>
            <person name="Merkel B.J."/>
            <person name="Hornburger P."/>
            <person name="Mueller R.-W."/>
            <person name="Bruemmer F."/>
            <person name="Labrenz M."/>
            <person name="Spormann A.M."/>
            <person name="Op den Camp H."/>
            <person name="Overmann J."/>
            <person name="Amann R."/>
            <person name="Jetten M.S.M."/>
            <person name="Mascher T."/>
            <person name="Medema M.H."/>
            <person name="Devos D.P."/>
            <person name="Kaster A.-K."/>
            <person name="Ovreas L."/>
            <person name="Rohde M."/>
            <person name="Galperin M.Y."/>
            <person name="Jogler C."/>
        </authorList>
    </citation>
    <scope>NUCLEOTIDE SEQUENCE [LARGE SCALE GENOMIC DNA]</scope>
    <source>
        <strain evidence="3 4">Pan161</strain>
    </source>
</reference>
<dbReference type="InterPro" id="IPR000073">
    <property type="entry name" value="AB_hydrolase_1"/>
</dbReference>
<evidence type="ECO:0000313" key="3">
    <source>
        <dbReference type="EMBL" id="QDT92027.1"/>
    </source>
</evidence>
<feature type="transmembrane region" description="Helical" evidence="1">
    <location>
        <begin position="12"/>
        <end position="33"/>
    </location>
</feature>
<keyword evidence="1" id="KW-0472">Membrane</keyword>
<name>A0A517VGG0_9PLAN</name>
<organism evidence="3 4">
    <name type="scientific">Gimesia algae</name>
    <dbReference type="NCBI Taxonomy" id="2527971"/>
    <lineage>
        <taxon>Bacteria</taxon>
        <taxon>Pseudomonadati</taxon>
        <taxon>Planctomycetota</taxon>
        <taxon>Planctomycetia</taxon>
        <taxon>Planctomycetales</taxon>
        <taxon>Planctomycetaceae</taxon>
        <taxon>Gimesia</taxon>
    </lineage>
</organism>
<evidence type="ECO:0000313" key="4">
    <source>
        <dbReference type="Proteomes" id="UP000316855"/>
    </source>
</evidence>
<evidence type="ECO:0000256" key="1">
    <source>
        <dbReference type="SAM" id="Phobius"/>
    </source>
</evidence>
<dbReference type="Gene3D" id="3.40.50.1820">
    <property type="entry name" value="alpha/beta hydrolase"/>
    <property type="match status" value="1"/>
</dbReference>
<evidence type="ECO:0000259" key="2">
    <source>
        <dbReference type="Pfam" id="PF00561"/>
    </source>
</evidence>
<dbReference type="OrthoDB" id="282214at2"/>
<dbReference type="Proteomes" id="UP000316855">
    <property type="component" value="Chromosome"/>
</dbReference>
<accession>A0A517VGG0</accession>
<dbReference type="RefSeq" id="WP_145229371.1">
    <property type="nucleotide sequence ID" value="NZ_CP036343.1"/>
</dbReference>
<dbReference type="KEGG" id="gax:Pan161_36910"/>
<dbReference type="GO" id="GO:0016787">
    <property type="term" value="F:hydrolase activity"/>
    <property type="evidence" value="ECO:0007669"/>
    <property type="project" value="UniProtKB-KW"/>
</dbReference>
<keyword evidence="1" id="KW-1133">Transmembrane helix</keyword>
<sequence precursor="true">MRNLLHCTKTSHLIYSVFTLVSISLISSSAVFAQAKDTKGPPKPQEMTLTAQGGWPIAITYFESSNASESPVVVLLHGKGGSKRVWDQQFAPILQQNGYAVVSVDLRKHGKSQLTAADAGGNQNQKGSSRDKLSALDYRAMVGLDMEAVWKFLYEEHQKKHLNMQKTAVIASDMSVPIVLNYALYDWSKIPYDDAPVLAAKTPKGQTVRALVLISPDASVPGVSASRAAVKVKEPILGVSFFVCTGASDSLDRGSANKLYTLLSSAQDSKERMYFKEYPGKLRGTDMIGKRLGLELDILKFLDKHLKKLPGDWSDRRPRYDRDE</sequence>
<gene>
    <name evidence="3" type="ORF">Pan161_36910</name>
</gene>
<dbReference type="SUPFAM" id="SSF53474">
    <property type="entry name" value="alpha/beta-Hydrolases"/>
    <property type="match status" value="1"/>
</dbReference>
<keyword evidence="3" id="KW-0378">Hydrolase</keyword>
<dbReference type="EMBL" id="CP036343">
    <property type="protein sequence ID" value="QDT92027.1"/>
    <property type="molecule type" value="Genomic_DNA"/>
</dbReference>